<proteinExistence type="predicted"/>
<name>A0A2I0T1H6_LIMLA</name>
<gene>
    <name evidence="1" type="ORF">llap_22050</name>
</gene>
<evidence type="ECO:0000313" key="2">
    <source>
        <dbReference type="Proteomes" id="UP000233556"/>
    </source>
</evidence>
<sequence length="72" mass="8055">MAYAVQRQWGKFGRDYLHAWDEEFGTSCMGSIKLAMKFNTKEEADQAAAKAQRDCKGFDGQPARCIFSAVSV</sequence>
<dbReference type="Proteomes" id="UP000233556">
    <property type="component" value="Unassembled WGS sequence"/>
</dbReference>
<accession>A0A2I0T1H6</accession>
<keyword evidence="2" id="KW-1185">Reference proteome</keyword>
<evidence type="ECO:0000313" key="1">
    <source>
        <dbReference type="EMBL" id="PKU27649.1"/>
    </source>
</evidence>
<reference evidence="2" key="1">
    <citation type="submission" date="2017-11" db="EMBL/GenBank/DDBJ databases">
        <authorList>
            <person name="Lima N.C."/>
            <person name="Parody-Merino A.M."/>
            <person name="Battley P.F."/>
            <person name="Fidler A.E."/>
            <person name="Prosdocimi F."/>
        </authorList>
    </citation>
    <scope>NUCLEOTIDE SEQUENCE [LARGE SCALE GENOMIC DNA]</scope>
</reference>
<reference evidence="2" key="2">
    <citation type="submission" date="2017-12" db="EMBL/GenBank/DDBJ databases">
        <title>Genome sequence of the Bar-tailed Godwit (Limosa lapponica baueri).</title>
        <authorList>
            <person name="Lima N.C.B."/>
            <person name="Parody-Merino A.M."/>
            <person name="Battley P.F."/>
            <person name="Fidler A.E."/>
            <person name="Prosdocimi F."/>
        </authorList>
    </citation>
    <scope>NUCLEOTIDE SEQUENCE [LARGE SCALE GENOMIC DNA]</scope>
</reference>
<dbReference type="EMBL" id="KZ525360">
    <property type="protein sequence ID" value="PKU27649.1"/>
    <property type="molecule type" value="Genomic_DNA"/>
</dbReference>
<dbReference type="AlphaFoldDB" id="A0A2I0T1H6"/>
<organism evidence="1 2">
    <name type="scientific">Limosa lapponica baueri</name>
    <dbReference type="NCBI Taxonomy" id="1758121"/>
    <lineage>
        <taxon>Eukaryota</taxon>
        <taxon>Metazoa</taxon>
        <taxon>Chordata</taxon>
        <taxon>Craniata</taxon>
        <taxon>Vertebrata</taxon>
        <taxon>Euteleostomi</taxon>
        <taxon>Archelosauria</taxon>
        <taxon>Archosauria</taxon>
        <taxon>Dinosauria</taxon>
        <taxon>Saurischia</taxon>
        <taxon>Theropoda</taxon>
        <taxon>Coelurosauria</taxon>
        <taxon>Aves</taxon>
        <taxon>Neognathae</taxon>
        <taxon>Neoaves</taxon>
        <taxon>Charadriiformes</taxon>
        <taxon>Scolopacidae</taxon>
        <taxon>Limosa</taxon>
    </lineage>
</organism>
<protein>
    <submittedName>
        <fullName evidence="1">Uncharacterized protein</fullName>
    </submittedName>
</protein>